<dbReference type="AlphaFoldDB" id="A0A517NGQ8"/>
<evidence type="ECO:0000256" key="2">
    <source>
        <dbReference type="ARBA" id="ARBA00023054"/>
    </source>
</evidence>
<dbReference type="PANTHER" id="PTHR32347">
    <property type="entry name" value="EFFLUX SYSTEM COMPONENT YKNX-RELATED"/>
    <property type="match status" value="1"/>
</dbReference>
<evidence type="ECO:0000259" key="5">
    <source>
        <dbReference type="Pfam" id="PF25917"/>
    </source>
</evidence>
<dbReference type="InterPro" id="IPR058625">
    <property type="entry name" value="MdtA-like_BSH"/>
</dbReference>
<dbReference type="EMBL" id="CP036525">
    <property type="protein sequence ID" value="QDT06253.1"/>
    <property type="molecule type" value="Genomic_DNA"/>
</dbReference>
<feature type="coiled-coil region" evidence="3">
    <location>
        <begin position="201"/>
        <end position="228"/>
    </location>
</feature>
<dbReference type="Proteomes" id="UP000318538">
    <property type="component" value="Chromosome"/>
</dbReference>
<comment type="subcellular location">
    <subcellularLocation>
        <location evidence="1">Cell envelope</location>
    </subcellularLocation>
</comment>
<dbReference type="GO" id="GO:0030313">
    <property type="term" value="C:cell envelope"/>
    <property type="evidence" value="ECO:0007669"/>
    <property type="project" value="UniProtKB-SubCell"/>
</dbReference>
<dbReference type="Gene3D" id="2.40.30.170">
    <property type="match status" value="1"/>
</dbReference>
<dbReference type="SUPFAM" id="SSF111369">
    <property type="entry name" value="HlyD-like secretion proteins"/>
    <property type="match status" value="1"/>
</dbReference>
<keyword evidence="2 3" id="KW-0175">Coiled coil</keyword>
<evidence type="ECO:0000256" key="4">
    <source>
        <dbReference type="SAM" id="MobiDB-lite"/>
    </source>
</evidence>
<dbReference type="KEGG" id="rlc:K227x_46620"/>
<name>A0A517NGQ8_9BACT</name>
<evidence type="ECO:0000256" key="1">
    <source>
        <dbReference type="ARBA" id="ARBA00004196"/>
    </source>
</evidence>
<evidence type="ECO:0000313" key="6">
    <source>
        <dbReference type="EMBL" id="QDT06253.1"/>
    </source>
</evidence>
<accession>A0A517NGQ8</accession>
<proteinExistence type="predicted"/>
<dbReference type="Pfam" id="PF25917">
    <property type="entry name" value="BSH_RND"/>
    <property type="match status" value="1"/>
</dbReference>
<dbReference type="PANTHER" id="PTHR32347:SF23">
    <property type="entry name" value="BLL5650 PROTEIN"/>
    <property type="match status" value="1"/>
</dbReference>
<evidence type="ECO:0000313" key="7">
    <source>
        <dbReference type="Proteomes" id="UP000318538"/>
    </source>
</evidence>
<sequence length="374" mass="41322">MKRAIIVSAVFSAFLLYLFVVDPGNKFRPPSGVDFDIESAAFDTNPAAEVVAFAAGTIEGTTQTIDLSPQVSERIDHIAVELGQWVQRGDPLVQLDQRLHQSRVDLAIARRNAAVAKRDRLINGVRAEQISAAQQLLLAAQSELSGSQRQRDRITKLHGQYAASDHDLDLLVTQCDILASRVQSVAAELKILTDPPRDEDVRIAQSEVDAAEAELNLARIQLQRCTLTAPADGQVLDISLQVGELVHPESPTALLRLSDTRQLRVLAEIDEYDAIRVRPGMRCRIHCDAQRTPIAWGIVSLQEPTMRNKSTFAERAGERLDAHVQRVWIELEDAPELPIGLSVDVYVLHQNDRTRQAPEQRTASGSASSSPLHR</sequence>
<gene>
    <name evidence="6" type="primary">mdtN_2</name>
    <name evidence="6" type="ORF">K227x_46620</name>
</gene>
<dbReference type="RefSeq" id="WP_218933426.1">
    <property type="nucleotide sequence ID" value="NZ_CP036525.1"/>
</dbReference>
<organism evidence="6 7">
    <name type="scientific">Rubripirellula lacrimiformis</name>
    <dbReference type="NCBI Taxonomy" id="1930273"/>
    <lineage>
        <taxon>Bacteria</taxon>
        <taxon>Pseudomonadati</taxon>
        <taxon>Planctomycetota</taxon>
        <taxon>Planctomycetia</taxon>
        <taxon>Pirellulales</taxon>
        <taxon>Pirellulaceae</taxon>
        <taxon>Rubripirellula</taxon>
    </lineage>
</organism>
<protein>
    <submittedName>
        <fullName evidence="6">Multidrug resistance protein MdtN</fullName>
    </submittedName>
</protein>
<feature type="region of interest" description="Disordered" evidence="4">
    <location>
        <begin position="352"/>
        <end position="374"/>
    </location>
</feature>
<keyword evidence="7" id="KW-1185">Reference proteome</keyword>
<evidence type="ECO:0000256" key="3">
    <source>
        <dbReference type="SAM" id="Coils"/>
    </source>
</evidence>
<dbReference type="InterPro" id="IPR050465">
    <property type="entry name" value="UPF0194_transport"/>
</dbReference>
<feature type="compositionally biased region" description="Polar residues" evidence="4">
    <location>
        <begin position="359"/>
        <end position="374"/>
    </location>
</feature>
<dbReference type="Gene3D" id="1.10.287.470">
    <property type="entry name" value="Helix hairpin bin"/>
    <property type="match status" value="1"/>
</dbReference>
<dbReference type="Gene3D" id="2.40.50.100">
    <property type="match status" value="1"/>
</dbReference>
<feature type="domain" description="Multidrug resistance protein MdtA-like barrel-sandwich hybrid" evidence="5">
    <location>
        <begin position="64"/>
        <end position="253"/>
    </location>
</feature>
<reference evidence="6 7" key="1">
    <citation type="submission" date="2019-02" db="EMBL/GenBank/DDBJ databases">
        <title>Deep-cultivation of Planctomycetes and their phenomic and genomic characterization uncovers novel biology.</title>
        <authorList>
            <person name="Wiegand S."/>
            <person name="Jogler M."/>
            <person name="Boedeker C."/>
            <person name="Pinto D."/>
            <person name="Vollmers J."/>
            <person name="Rivas-Marin E."/>
            <person name="Kohn T."/>
            <person name="Peeters S.H."/>
            <person name="Heuer A."/>
            <person name="Rast P."/>
            <person name="Oberbeckmann S."/>
            <person name="Bunk B."/>
            <person name="Jeske O."/>
            <person name="Meyerdierks A."/>
            <person name="Storesund J.E."/>
            <person name="Kallscheuer N."/>
            <person name="Luecker S."/>
            <person name="Lage O.M."/>
            <person name="Pohl T."/>
            <person name="Merkel B.J."/>
            <person name="Hornburger P."/>
            <person name="Mueller R.-W."/>
            <person name="Bruemmer F."/>
            <person name="Labrenz M."/>
            <person name="Spormann A.M."/>
            <person name="Op den Camp H."/>
            <person name="Overmann J."/>
            <person name="Amann R."/>
            <person name="Jetten M.S.M."/>
            <person name="Mascher T."/>
            <person name="Medema M.H."/>
            <person name="Devos D.P."/>
            <person name="Kaster A.-K."/>
            <person name="Ovreas L."/>
            <person name="Rohde M."/>
            <person name="Galperin M.Y."/>
            <person name="Jogler C."/>
        </authorList>
    </citation>
    <scope>NUCLEOTIDE SEQUENCE [LARGE SCALE GENOMIC DNA]</scope>
    <source>
        <strain evidence="6 7">K22_7</strain>
    </source>
</reference>